<evidence type="ECO:0000313" key="2">
    <source>
        <dbReference type="EMBL" id="PWE00760.1"/>
    </source>
</evidence>
<dbReference type="Gene3D" id="3.40.50.2000">
    <property type="entry name" value="Glycogen Phosphorylase B"/>
    <property type="match status" value="1"/>
</dbReference>
<name>A0A2U2BCH1_9BACT</name>
<accession>A0A2U2BCH1</accession>
<comment type="caution">
    <text evidence="2">The sequence shown here is derived from an EMBL/GenBank/DDBJ whole genome shotgun (WGS) entry which is preliminary data.</text>
</comment>
<keyword evidence="3" id="KW-1185">Reference proteome</keyword>
<evidence type="ECO:0000259" key="1">
    <source>
        <dbReference type="Pfam" id="PF04101"/>
    </source>
</evidence>
<organism evidence="2 3">
    <name type="scientific">Marinilabilia rubra</name>
    <dbReference type="NCBI Taxonomy" id="2162893"/>
    <lineage>
        <taxon>Bacteria</taxon>
        <taxon>Pseudomonadati</taxon>
        <taxon>Bacteroidota</taxon>
        <taxon>Bacteroidia</taxon>
        <taxon>Marinilabiliales</taxon>
        <taxon>Marinilabiliaceae</taxon>
        <taxon>Marinilabilia</taxon>
    </lineage>
</organism>
<dbReference type="GO" id="GO:0016758">
    <property type="term" value="F:hexosyltransferase activity"/>
    <property type="evidence" value="ECO:0007669"/>
    <property type="project" value="InterPro"/>
</dbReference>
<dbReference type="Pfam" id="PF04101">
    <property type="entry name" value="Glyco_tran_28_C"/>
    <property type="match status" value="1"/>
</dbReference>
<evidence type="ECO:0000313" key="3">
    <source>
        <dbReference type="Proteomes" id="UP000244956"/>
    </source>
</evidence>
<proteinExistence type="predicted"/>
<protein>
    <recommendedName>
        <fullName evidence="1">Glycosyl transferase family 28 C-terminal domain-containing protein</fullName>
    </recommendedName>
</protein>
<dbReference type="EMBL" id="QEWP01000002">
    <property type="protein sequence ID" value="PWE00760.1"/>
    <property type="molecule type" value="Genomic_DNA"/>
</dbReference>
<sequence>MRPLNVLYISGSLGLGHITRDIAIANQLRKLLPEVEIEWLAADPATTLLKEAGEKLVPGVENYANENVSAEKVAQGSKLNLLSYLLKSRGEWKKNIDFFFDLISTKSYDLVIGDETYEISLALRKHPEKKKFPFVMIFDFVGLDAMTKNPFEQFGVYYWNRVWSHEYGTEQKPSYDLGVFVGELEDIPDKKFGFMLPNRREYAKAFYTFVGYIFPFDVSQYRDKYLIRKKLGYGDEPLLICSIGGTAIGKELLELCGRAVTIVKQEIPNLRAVFVTGPRLLEESMDLPDDVEIKGYVPGLYEHFAACDLAIVQGGATSTFELTALRKPFIYFPLEGHCEQANVSRILSQRGAGVKLMLSGTTPELLAGKILSTIGRKVECPDIPVGGAQKAAQSIVKLLK</sequence>
<feature type="domain" description="Glycosyl transferase family 28 C-terminal" evidence="1">
    <location>
        <begin position="244"/>
        <end position="372"/>
    </location>
</feature>
<gene>
    <name evidence="2" type="ORF">DDZ16_03980</name>
</gene>
<dbReference type="OrthoDB" id="1220440at2"/>
<dbReference type="RefSeq" id="WP_109263131.1">
    <property type="nucleotide sequence ID" value="NZ_QEWP01000002.1"/>
</dbReference>
<reference evidence="2 3" key="1">
    <citation type="submission" date="2018-05" db="EMBL/GenBank/DDBJ databases">
        <title>Marinilabilia rubrum sp. nov., isolated from saltern sediment.</title>
        <authorList>
            <person name="Zhang R."/>
        </authorList>
    </citation>
    <scope>NUCLEOTIDE SEQUENCE [LARGE SCALE GENOMIC DNA]</scope>
    <source>
        <strain evidence="2 3">WTE16</strain>
    </source>
</reference>
<dbReference type="PANTHER" id="PTHR21015:SF22">
    <property type="entry name" value="GLYCOSYLTRANSFERASE"/>
    <property type="match status" value="1"/>
</dbReference>
<dbReference type="InterPro" id="IPR007235">
    <property type="entry name" value="Glyco_trans_28_C"/>
</dbReference>
<dbReference type="SUPFAM" id="SSF53756">
    <property type="entry name" value="UDP-Glycosyltransferase/glycogen phosphorylase"/>
    <property type="match status" value="1"/>
</dbReference>
<dbReference type="Proteomes" id="UP000244956">
    <property type="component" value="Unassembled WGS sequence"/>
</dbReference>
<dbReference type="PANTHER" id="PTHR21015">
    <property type="entry name" value="UDP-N-ACETYLGLUCOSAMINE--N-ACETYLMURAMYL-(PENTAPEPTIDE) PYROPHOSPHORYL-UNDECAPRENOL N-ACETYLGLUCOSAMINE TRANSFERASE 1"/>
    <property type="match status" value="1"/>
</dbReference>
<dbReference type="AlphaFoldDB" id="A0A2U2BCH1"/>